<dbReference type="PANTHER" id="PTHR33451">
    <property type="entry name" value="MALATE-2H(+)/NA(+)-LACTATE ANTIPORTER"/>
    <property type="match status" value="1"/>
</dbReference>
<feature type="transmembrane region" description="Helical" evidence="9">
    <location>
        <begin position="154"/>
        <end position="176"/>
    </location>
</feature>
<reference evidence="11 12" key="1">
    <citation type="submission" date="2017-04" db="EMBL/GenBank/DDBJ databases">
        <title>Draft genome sequence of Zooshikella ganghwensis VG4 isolated from Red Sea sediments.</title>
        <authorList>
            <person name="Rehman Z."/>
            <person name="Alam I."/>
            <person name="Kamau A."/>
            <person name="Bajic V."/>
            <person name="Leiknes T."/>
        </authorList>
    </citation>
    <scope>NUCLEOTIDE SEQUENCE [LARGE SCALE GENOMIC DNA]</scope>
    <source>
        <strain evidence="11 12">VG4</strain>
    </source>
</reference>
<dbReference type="Proteomes" id="UP000257039">
    <property type="component" value="Unassembled WGS sequence"/>
</dbReference>
<comment type="subcellular location">
    <subcellularLocation>
        <location evidence="1">Cell membrane</location>
        <topology evidence="1">Multi-pass membrane protein</topology>
    </subcellularLocation>
</comment>
<evidence type="ECO:0000259" key="10">
    <source>
        <dbReference type="Pfam" id="PF03553"/>
    </source>
</evidence>
<evidence type="ECO:0000313" key="11">
    <source>
        <dbReference type="EMBL" id="RDH45236.1"/>
    </source>
</evidence>
<feature type="transmembrane region" description="Helical" evidence="9">
    <location>
        <begin position="6"/>
        <end position="28"/>
    </location>
</feature>
<accession>A0A4P9VQE4</accession>
<evidence type="ECO:0000256" key="3">
    <source>
        <dbReference type="ARBA" id="ARBA00022449"/>
    </source>
</evidence>
<keyword evidence="3" id="KW-0050">Antiport</keyword>
<keyword evidence="2" id="KW-0813">Transport</keyword>
<gene>
    <name evidence="11" type="ORF">B9G39_18295</name>
</gene>
<sequence length="445" mass="46597">MKTVQGSPLALLPLLVFLVIFLGSGIYYSQQNIDFAFYQIKAPVAVLPAIIIAMMMGRETLNQKVETFLKGIGDMNIVMMCMVFLLAGAFASVTKAIGGVDATVNLGLHIIPQQLILPGIFVISAFIATAMGTSMGTIAAMAPIAVGFANTADVSLGLAVGAVIGGAMFGDNLSIISDTTIAATRTQGCEMRDKFKLNFLIATPAAVVTMVVLFVLGDTGSVPQPEEINFLLVLPYLAVLGLALAGVNVLVVLMSGIIIAGITGIYHSSDYTIETLSSNIFDGYSNMLEIMVLSMFIGGLSAIMKARGGLTFLVSLIQRFTERRGLQRRGGEAGISALVSIAGFFTANNTVAILISGSSAQEIATKNGIDGRRSASLLDIFSCVIQGLLPYGAQILLAGSVASMSPLELVSNVHYCWLLGLSAIIAIIFGYPKSNAVAAKEPATC</sequence>
<dbReference type="AlphaFoldDB" id="A0A4P9VQE4"/>
<dbReference type="InterPro" id="IPR052180">
    <property type="entry name" value="NhaC_Na-H+_Antiporter"/>
</dbReference>
<evidence type="ECO:0000256" key="1">
    <source>
        <dbReference type="ARBA" id="ARBA00004651"/>
    </source>
</evidence>
<comment type="similarity">
    <text evidence="8">Belongs to the NhaC Na(+)/H(+) (TC 2.A.35) antiporter family.</text>
</comment>
<feature type="transmembrane region" description="Helical" evidence="9">
    <location>
        <begin position="376"/>
        <end position="397"/>
    </location>
</feature>
<protein>
    <submittedName>
        <fullName evidence="11">Na+/H+ antiporter NhaC family protein</fullName>
    </submittedName>
</protein>
<evidence type="ECO:0000256" key="2">
    <source>
        <dbReference type="ARBA" id="ARBA00022448"/>
    </source>
</evidence>
<feature type="transmembrane region" description="Helical" evidence="9">
    <location>
        <begin position="77"/>
        <end position="94"/>
    </location>
</feature>
<dbReference type="GO" id="GO:0015297">
    <property type="term" value="F:antiporter activity"/>
    <property type="evidence" value="ECO:0007669"/>
    <property type="project" value="UniProtKB-KW"/>
</dbReference>
<evidence type="ECO:0000256" key="9">
    <source>
        <dbReference type="SAM" id="Phobius"/>
    </source>
</evidence>
<keyword evidence="12" id="KW-1185">Reference proteome</keyword>
<feature type="transmembrane region" description="Helical" evidence="9">
    <location>
        <begin position="236"/>
        <end position="266"/>
    </location>
</feature>
<feature type="domain" description="Na+/H+ antiporter NhaC-like C-terminal" evidence="10">
    <location>
        <begin position="13"/>
        <end position="217"/>
    </location>
</feature>
<comment type="caution">
    <text evidence="11">The sequence shown here is derived from an EMBL/GenBank/DDBJ whole genome shotgun (WGS) entry which is preliminary data.</text>
</comment>
<evidence type="ECO:0000313" key="12">
    <source>
        <dbReference type="Proteomes" id="UP000257039"/>
    </source>
</evidence>
<dbReference type="PANTHER" id="PTHR33451:SF5">
    <property type="entry name" value="NA+_H+ ANTIPORTER"/>
    <property type="match status" value="1"/>
</dbReference>
<proteinExistence type="inferred from homology"/>
<feature type="transmembrane region" description="Helical" evidence="9">
    <location>
        <begin position="35"/>
        <end position="57"/>
    </location>
</feature>
<evidence type="ECO:0000256" key="6">
    <source>
        <dbReference type="ARBA" id="ARBA00022989"/>
    </source>
</evidence>
<feature type="transmembrane region" description="Helical" evidence="9">
    <location>
        <begin position="409"/>
        <end position="431"/>
    </location>
</feature>
<feature type="transmembrane region" description="Helical" evidence="9">
    <location>
        <begin position="115"/>
        <end position="142"/>
    </location>
</feature>
<organism evidence="11 12">
    <name type="scientific">Zooshikella ganghwensis</name>
    <dbReference type="NCBI Taxonomy" id="202772"/>
    <lineage>
        <taxon>Bacteria</taxon>
        <taxon>Pseudomonadati</taxon>
        <taxon>Pseudomonadota</taxon>
        <taxon>Gammaproteobacteria</taxon>
        <taxon>Oceanospirillales</taxon>
        <taxon>Zooshikellaceae</taxon>
        <taxon>Zooshikella</taxon>
    </lineage>
</organism>
<keyword evidence="6 9" id="KW-1133">Transmembrane helix</keyword>
<evidence type="ECO:0000256" key="4">
    <source>
        <dbReference type="ARBA" id="ARBA00022475"/>
    </source>
</evidence>
<dbReference type="InterPro" id="IPR018461">
    <property type="entry name" value="Na/H_Antiport_NhaC-like_C"/>
</dbReference>
<keyword evidence="4" id="KW-1003">Cell membrane</keyword>
<dbReference type="EMBL" id="NDXW01000001">
    <property type="protein sequence ID" value="RDH45236.1"/>
    <property type="molecule type" value="Genomic_DNA"/>
</dbReference>
<feature type="transmembrane region" description="Helical" evidence="9">
    <location>
        <begin position="197"/>
        <end position="216"/>
    </location>
</feature>
<keyword evidence="7 9" id="KW-0472">Membrane</keyword>
<evidence type="ECO:0000256" key="7">
    <source>
        <dbReference type="ARBA" id="ARBA00023136"/>
    </source>
</evidence>
<name>A0A4P9VQE4_9GAMM</name>
<dbReference type="Pfam" id="PF03553">
    <property type="entry name" value="Na_H_antiporter"/>
    <property type="match status" value="1"/>
</dbReference>
<feature type="transmembrane region" description="Helical" evidence="9">
    <location>
        <begin position="333"/>
        <end position="355"/>
    </location>
</feature>
<keyword evidence="5 9" id="KW-0812">Transmembrane</keyword>
<evidence type="ECO:0000256" key="5">
    <source>
        <dbReference type="ARBA" id="ARBA00022692"/>
    </source>
</evidence>
<evidence type="ECO:0000256" key="8">
    <source>
        <dbReference type="ARBA" id="ARBA00038435"/>
    </source>
</evidence>
<dbReference type="GO" id="GO:0005886">
    <property type="term" value="C:plasma membrane"/>
    <property type="evidence" value="ECO:0007669"/>
    <property type="project" value="UniProtKB-SubCell"/>
</dbReference>
<dbReference type="RefSeq" id="WP_094788226.1">
    <property type="nucleotide sequence ID" value="NZ_NDXW01000001.1"/>
</dbReference>